<keyword evidence="4" id="KW-0547">Nucleotide-binding</keyword>
<dbReference type="InterPro" id="IPR004522">
    <property type="entry name" value="Asn-tRNA-ligase"/>
</dbReference>
<dbReference type="EMBL" id="LT598468">
    <property type="protein sequence ID" value="SCV03289.1"/>
    <property type="molecule type" value="Genomic_DNA"/>
</dbReference>
<name>A0A1G4KFK8_9SACH</name>
<evidence type="ECO:0000256" key="8">
    <source>
        <dbReference type="ARBA" id="ARBA00029886"/>
    </source>
</evidence>
<dbReference type="OrthoDB" id="43906at2759"/>
<dbReference type="InterPro" id="IPR012340">
    <property type="entry name" value="NA-bd_OB-fold"/>
</dbReference>
<evidence type="ECO:0000256" key="9">
    <source>
        <dbReference type="ARBA" id="ARBA00068798"/>
    </source>
</evidence>
<dbReference type="NCBIfam" id="NF003037">
    <property type="entry name" value="PRK03932.1"/>
    <property type="match status" value="1"/>
</dbReference>
<evidence type="ECO:0000256" key="5">
    <source>
        <dbReference type="ARBA" id="ARBA00022840"/>
    </source>
</evidence>
<dbReference type="Pfam" id="PF01336">
    <property type="entry name" value="tRNA_anti-codon"/>
    <property type="match status" value="1"/>
</dbReference>
<comment type="similarity">
    <text evidence="1">Belongs to the class-II aminoacyl-tRNA synthetase family.</text>
</comment>
<dbReference type="Gene3D" id="2.40.50.140">
    <property type="entry name" value="Nucleic acid-binding proteins"/>
    <property type="match status" value="1"/>
</dbReference>
<keyword evidence="5" id="KW-0067">ATP-binding</keyword>
<dbReference type="InterPro" id="IPR006195">
    <property type="entry name" value="aa-tRNA-synth_II"/>
</dbReference>
<proteinExistence type="inferred from homology"/>
<keyword evidence="6" id="KW-0648">Protein biosynthesis</keyword>
<keyword evidence="3" id="KW-0436">Ligase</keyword>
<dbReference type="Proteomes" id="UP000191024">
    <property type="component" value="Chromosome H"/>
</dbReference>
<dbReference type="AlphaFoldDB" id="A0A1G4KFK8"/>
<dbReference type="PRINTS" id="PR01042">
    <property type="entry name" value="TRNASYNTHASP"/>
</dbReference>
<dbReference type="GO" id="GO:0006421">
    <property type="term" value="P:asparaginyl-tRNA aminoacylation"/>
    <property type="evidence" value="ECO:0007669"/>
    <property type="project" value="InterPro"/>
</dbReference>
<dbReference type="InterPro" id="IPR004364">
    <property type="entry name" value="Aa-tRNA-synt_II"/>
</dbReference>
<dbReference type="PANTHER" id="PTHR22594">
    <property type="entry name" value="ASPARTYL/LYSYL-TRNA SYNTHETASE"/>
    <property type="match status" value="1"/>
</dbReference>
<dbReference type="InterPro" id="IPR002312">
    <property type="entry name" value="Asp/Asn-tRNA-synth_IIb"/>
</dbReference>
<evidence type="ECO:0000256" key="7">
    <source>
        <dbReference type="ARBA" id="ARBA00023146"/>
    </source>
</evidence>
<dbReference type="InterPro" id="IPR004365">
    <property type="entry name" value="NA-bd_OB_tRNA"/>
</dbReference>
<feature type="domain" description="Aminoacyl-transfer RNA synthetases class-II family profile" evidence="10">
    <location>
        <begin position="137"/>
        <end position="454"/>
    </location>
</feature>
<dbReference type="NCBIfam" id="TIGR00457">
    <property type="entry name" value="asnS"/>
    <property type="match status" value="1"/>
</dbReference>
<evidence type="ECO:0000256" key="1">
    <source>
        <dbReference type="ARBA" id="ARBA00008226"/>
    </source>
</evidence>
<dbReference type="Gene3D" id="3.30.930.10">
    <property type="entry name" value="Bira Bifunctional Protein, Domain 2"/>
    <property type="match status" value="1"/>
</dbReference>
<dbReference type="STRING" id="1230905.A0A1G4KFK8"/>
<protein>
    <recommendedName>
        <fullName evidence="9">Asparagine--tRNA ligase, mitochondrial</fullName>
        <ecNumber evidence="2">6.1.1.22</ecNumber>
    </recommendedName>
    <alternativeName>
        <fullName evidence="8">Asparaginyl-tRNA synthetase</fullName>
    </alternativeName>
</protein>
<dbReference type="InterPro" id="IPR045864">
    <property type="entry name" value="aa-tRNA-synth_II/BPL/LPL"/>
</dbReference>
<dbReference type="GO" id="GO:0004816">
    <property type="term" value="F:asparagine-tRNA ligase activity"/>
    <property type="evidence" value="ECO:0007669"/>
    <property type="project" value="UniProtKB-EC"/>
</dbReference>
<dbReference type="SUPFAM" id="SSF50249">
    <property type="entry name" value="Nucleic acid-binding proteins"/>
    <property type="match status" value="1"/>
</dbReference>
<dbReference type="EC" id="6.1.1.22" evidence="2"/>
<dbReference type="GO" id="GO:0003676">
    <property type="term" value="F:nucleic acid binding"/>
    <property type="evidence" value="ECO:0007669"/>
    <property type="project" value="InterPro"/>
</dbReference>
<keyword evidence="12" id="KW-1185">Reference proteome</keyword>
<accession>A0A1G4KFK8</accession>
<evidence type="ECO:0000256" key="2">
    <source>
        <dbReference type="ARBA" id="ARBA00012816"/>
    </source>
</evidence>
<dbReference type="FunFam" id="3.30.930.10:FF:000016">
    <property type="entry name" value="Asparagine--tRNA ligase"/>
    <property type="match status" value="1"/>
</dbReference>
<gene>
    <name evidence="11" type="ORF">LAMI_0H06964G</name>
</gene>
<dbReference type="PROSITE" id="PS50862">
    <property type="entry name" value="AA_TRNA_LIGASE_II"/>
    <property type="match status" value="1"/>
</dbReference>
<evidence type="ECO:0000256" key="6">
    <source>
        <dbReference type="ARBA" id="ARBA00022917"/>
    </source>
</evidence>
<evidence type="ECO:0000256" key="4">
    <source>
        <dbReference type="ARBA" id="ARBA00022741"/>
    </source>
</evidence>
<reference evidence="12" key="1">
    <citation type="submission" date="2016-03" db="EMBL/GenBank/DDBJ databases">
        <authorList>
            <person name="Devillers H."/>
        </authorList>
    </citation>
    <scope>NUCLEOTIDE SEQUENCE [LARGE SCALE GENOMIC DNA]</scope>
</reference>
<evidence type="ECO:0000259" key="10">
    <source>
        <dbReference type="PROSITE" id="PS50862"/>
    </source>
</evidence>
<evidence type="ECO:0000256" key="3">
    <source>
        <dbReference type="ARBA" id="ARBA00022598"/>
    </source>
</evidence>
<organism evidence="11 12">
    <name type="scientific">Lachancea mirantina</name>
    <dbReference type="NCBI Taxonomy" id="1230905"/>
    <lineage>
        <taxon>Eukaryota</taxon>
        <taxon>Fungi</taxon>
        <taxon>Dikarya</taxon>
        <taxon>Ascomycota</taxon>
        <taxon>Saccharomycotina</taxon>
        <taxon>Saccharomycetes</taxon>
        <taxon>Saccharomycetales</taxon>
        <taxon>Saccharomycetaceae</taxon>
        <taxon>Lachancea</taxon>
    </lineage>
</organism>
<keyword evidence="7" id="KW-0030">Aminoacyl-tRNA synthetase</keyword>
<dbReference type="PANTHER" id="PTHR22594:SF34">
    <property type="entry name" value="ASPARAGINE--TRNA LIGASE, MITOCHONDRIAL-RELATED"/>
    <property type="match status" value="1"/>
</dbReference>
<dbReference type="GO" id="GO:0005524">
    <property type="term" value="F:ATP binding"/>
    <property type="evidence" value="ECO:0007669"/>
    <property type="project" value="UniProtKB-KW"/>
</dbReference>
<evidence type="ECO:0000313" key="11">
    <source>
        <dbReference type="EMBL" id="SCV03289.1"/>
    </source>
</evidence>
<dbReference type="CDD" id="cd04318">
    <property type="entry name" value="EcAsnRS_like_N"/>
    <property type="match status" value="1"/>
</dbReference>
<dbReference type="SUPFAM" id="SSF55681">
    <property type="entry name" value="Class II aaRS and biotin synthetases"/>
    <property type="match status" value="1"/>
</dbReference>
<sequence>MHGPLTVKNLLRYAKSPSATVKEVQGWIKSVRILKKMAFIDLSDGTSSQTLKIVVPRQDGTILKQLRTGQSLKIAEAIWKPTPTREQPFELEAKADDLKILGSVPENYPLQKKYHTLAFLRTLPTLKHRSNYLGALLRFRSIVENSLSEFFTSRDFTKTNPPILTAADCEGAGELFSVNAQSSKGNSDVNSYFGKSTYLTVSGQLHLEVLALALGRCWSLIPCFRAEESDTNRHLSEFWMLEAEISFVDDVRVLTSLVEDGIKHVVQSCLAQKTSIFPTIVPQEGAESPEMAIKLWEDIVNKSWPVLTYTEAISLLEKQHDSIQKFTFPPQWGQALQSEHEKWLASYFNAPVFVIDYPRDCKAFYMKQNSDGKTVACFDLVVPKMGEIVGGSIREDNYELLVQEMERRNMNMPSMEWYLSLRQNGSAPHGGFGLGLERLVAWLFGAQNVRDGVPFYRSANGSIEL</sequence>
<dbReference type="CDD" id="cd00776">
    <property type="entry name" value="AsxRS_core"/>
    <property type="match status" value="1"/>
</dbReference>
<evidence type="ECO:0000313" key="12">
    <source>
        <dbReference type="Proteomes" id="UP000191024"/>
    </source>
</evidence>
<dbReference type="Pfam" id="PF00152">
    <property type="entry name" value="tRNA-synt_2"/>
    <property type="match status" value="1"/>
</dbReference>
<dbReference type="GO" id="GO:0005739">
    <property type="term" value="C:mitochondrion"/>
    <property type="evidence" value="ECO:0007669"/>
    <property type="project" value="TreeGrafter"/>
</dbReference>